<dbReference type="KEGG" id="lck:HN018_25095"/>
<proteinExistence type="inferred from homology"/>
<reference evidence="3 4" key="1">
    <citation type="journal article" date="2014" name="World J. Microbiol. Biotechnol.">
        <title>Biodiversity and physiological characteristics of Antarctic and Arctic lichens-associated bacteria.</title>
        <authorList>
            <person name="Lee Y.M."/>
            <person name="Kim E.H."/>
            <person name="Lee H.K."/>
            <person name="Hong S.G."/>
        </authorList>
    </citation>
    <scope>NUCLEOTIDE SEQUENCE [LARGE SCALE GENOMIC DNA]</scope>
    <source>
        <strain evidence="3 4">PAMC 26569</strain>
        <plasmid evidence="3">unnamed2</plasmid>
    </source>
</reference>
<dbReference type="SUPFAM" id="SSF51735">
    <property type="entry name" value="NAD(P)-binding Rossmann-fold domains"/>
    <property type="match status" value="1"/>
</dbReference>
<organism evidence="3 4">
    <name type="scientific">Lichenicola cladoniae</name>
    <dbReference type="NCBI Taxonomy" id="1484109"/>
    <lineage>
        <taxon>Bacteria</taxon>
        <taxon>Pseudomonadati</taxon>
        <taxon>Pseudomonadota</taxon>
        <taxon>Alphaproteobacteria</taxon>
        <taxon>Acetobacterales</taxon>
        <taxon>Acetobacteraceae</taxon>
        <taxon>Lichenicola</taxon>
    </lineage>
</organism>
<dbReference type="Gene3D" id="3.40.50.720">
    <property type="entry name" value="NAD(P)-binding Rossmann-like Domain"/>
    <property type="match status" value="1"/>
</dbReference>
<evidence type="ECO:0000256" key="1">
    <source>
        <dbReference type="ARBA" id="ARBA00006484"/>
    </source>
</evidence>
<dbReference type="InterPro" id="IPR002347">
    <property type="entry name" value="SDR_fam"/>
</dbReference>
<accession>A0A6M8HZ76</accession>
<gene>
    <name evidence="3" type="ORF">HN018_25095</name>
</gene>
<evidence type="ECO:0000313" key="4">
    <source>
        <dbReference type="Proteomes" id="UP000500767"/>
    </source>
</evidence>
<dbReference type="PANTHER" id="PTHR24320">
    <property type="entry name" value="RETINOL DEHYDROGENASE"/>
    <property type="match status" value="1"/>
</dbReference>
<dbReference type="Proteomes" id="UP000500767">
    <property type="component" value="Plasmid unnamed2"/>
</dbReference>
<keyword evidence="2" id="KW-0560">Oxidoreductase</keyword>
<geneLocation type="plasmid" evidence="3 4">
    <name>unnamed2</name>
</geneLocation>
<comment type="similarity">
    <text evidence="1">Belongs to the short-chain dehydrogenases/reductases (SDR) family.</text>
</comment>
<keyword evidence="4" id="KW-1185">Reference proteome</keyword>
<dbReference type="EMBL" id="CP053710">
    <property type="protein sequence ID" value="QKE93455.1"/>
    <property type="molecule type" value="Genomic_DNA"/>
</dbReference>
<dbReference type="GO" id="GO:0016491">
    <property type="term" value="F:oxidoreductase activity"/>
    <property type="evidence" value="ECO:0007669"/>
    <property type="project" value="UniProtKB-KW"/>
</dbReference>
<keyword evidence="3" id="KW-0614">Plasmid</keyword>
<name>A0A6M8HZ76_9PROT</name>
<evidence type="ECO:0000256" key="2">
    <source>
        <dbReference type="ARBA" id="ARBA00023002"/>
    </source>
</evidence>
<evidence type="ECO:0000313" key="3">
    <source>
        <dbReference type="EMBL" id="QKE93455.1"/>
    </source>
</evidence>
<dbReference type="PANTHER" id="PTHR24320:SF152">
    <property type="entry name" value="SHORT-CHAIN DEHYDROGENASE_REDUCTASE FAMILY PROTEIN"/>
    <property type="match status" value="1"/>
</dbReference>
<dbReference type="InterPro" id="IPR036291">
    <property type="entry name" value="NAD(P)-bd_dom_sf"/>
</dbReference>
<dbReference type="RefSeq" id="WP_171837129.1">
    <property type="nucleotide sequence ID" value="NZ_CP053710.1"/>
</dbReference>
<dbReference type="PRINTS" id="PR00081">
    <property type="entry name" value="GDHRDH"/>
</dbReference>
<sequence length="323" mass="34754">MGTILITGGHSGIGLECAKRLVDKPGHTLVLAGRDLERVEPVARQLRTRGVEVKTLQLDVASLASVRTGAARCRAMLDKNEIDGLEAILCNAGAQFMGPVTYSPDGYENTFATNCLGHFLLVELLIDRLAESGRVVFTASGTHDPKTADGKVVGKAAEPDALVLAHEGKGGGKPLSTGVRYTSSKLCDILYAYELDRRLRRANSSIVSIAFDPGSVAGTGLLRTHPKPLQVLAKTGLMKWVMRRMGITMSSAEFSGAALARLCADPTYASESGKYFQAKDNRLTEQRSSTKSYDTAAAAKLWRDSETLVYLHHEERSALLSMG</sequence>
<protein>
    <submittedName>
        <fullName evidence="3">SDR family NAD(P)-dependent oxidoreductase</fullName>
    </submittedName>
</protein>
<dbReference type="AlphaFoldDB" id="A0A6M8HZ76"/>
<dbReference type="Pfam" id="PF00106">
    <property type="entry name" value="adh_short"/>
    <property type="match status" value="1"/>
</dbReference>